<organism evidence="2 3">
    <name type="scientific">Stylosanthes scabra</name>
    <dbReference type="NCBI Taxonomy" id="79078"/>
    <lineage>
        <taxon>Eukaryota</taxon>
        <taxon>Viridiplantae</taxon>
        <taxon>Streptophyta</taxon>
        <taxon>Embryophyta</taxon>
        <taxon>Tracheophyta</taxon>
        <taxon>Spermatophyta</taxon>
        <taxon>Magnoliopsida</taxon>
        <taxon>eudicotyledons</taxon>
        <taxon>Gunneridae</taxon>
        <taxon>Pentapetalae</taxon>
        <taxon>rosids</taxon>
        <taxon>fabids</taxon>
        <taxon>Fabales</taxon>
        <taxon>Fabaceae</taxon>
        <taxon>Papilionoideae</taxon>
        <taxon>50 kb inversion clade</taxon>
        <taxon>dalbergioids sensu lato</taxon>
        <taxon>Dalbergieae</taxon>
        <taxon>Pterocarpus clade</taxon>
        <taxon>Stylosanthes</taxon>
    </lineage>
</organism>
<feature type="region of interest" description="Disordered" evidence="1">
    <location>
        <begin position="1"/>
        <end position="138"/>
    </location>
</feature>
<protein>
    <submittedName>
        <fullName evidence="2">Uncharacterized protein</fullName>
    </submittedName>
</protein>
<proteinExistence type="predicted"/>
<feature type="compositionally biased region" description="Polar residues" evidence="1">
    <location>
        <begin position="10"/>
        <end position="22"/>
    </location>
</feature>
<accession>A0ABU6RLA4</accession>
<keyword evidence="3" id="KW-1185">Reference proteome</keyword>
<evidence type="ECO:0000256" key="1">
    <source>
        <dbReference type="SAM" id="MobiDB-lite"/>
    </source>
</evidence>
<feature type="compositionally biased region" description="Basic and acidic residues" evidence="1">
    <location>
        <begin position="114"/>
        <end position="138"/>
    </location>
</feature>
<evidence type="ECO:0000313" key="2">
    <source>
        <dbReference type="EMBL" id="MED6124576.1"/>
    </source>
</evidence>
<reference evidence="2 3" key="1">
    <citation type="journal article" date="2023" name="Plants (Basel)">
        <title>Bridging the Gap: Combining Genomics and Transcriptomics Approaches to Understand Stylosanthes scabra, an Orphan Legume from the Brazilian Caatinga.</title>
        <authorList>
            <person name="Ferreira-Neto J.R.C."/>
            <person name="da Silva M.D."/>
            <person name="Binneck E."/>
            <person name="de Melo N.F."/>
            <person name="da Silva R.H."/>
            <person name="de Melo A.L.T.M."/>
            <person name="Pandolfi V."/>
            <person name="Bustamante F.O."/>
            <person name="Brasileiro-Vidal A.C."/>
            <person name="Benko-Iseppon A.M."/>
        </authorList>
    </citation>
    <scope>NUCLEOTIDE SEQUENCE [LARGE SCALE GENOMIC DNA]</scope>
    <source>
        <tissue evidence="2">Leaves</tissue>
    </source>
</reference>
<feature type="compositionally biased region" description="Basic residues" evidence="1">
    <location>
        <begin position="74"/>
        <end position="91"/>
    </location>
</feature>
<gene>
    <name evidence="2" type="ORF">PIB30_060101</name>
</gene>
<dbReference type="Proteomes" id="UP001341840">
    <property type="component" value="Unassembled WGS sequence"/>
</dbReference>
<sequence length="242" mass="27990">MKDNAEKNSLGPNHDTSSSNLSAPPGFEHGRETSSGNTMNIPERVRGRSRERKRGRKKQSRKTSLKLIEQVKERARRKKEEHKKKIGKQKQARVTEIEDDATKGGIRGRCQKIPKIEGRGSEGDRKGSEKKRAPSPKRKYEAKMVGLETKACMVKDYEIKRMWGNTKFQWEAVIAINNSGGLIWFWDTDFFEVQQVVKGKRWICLKGIIKELSLLDIIVMKEDMLYAGWVKILEMCLWERQN</sequence>
<dbReference type="EMBL" id="JASCZI010030735">
    <property type="protein sequence ID" value="MED6124576.1"/>
    <property type="molecule type" value="Genomic_DNA"/>
</dbReference>
<feature type="compositionally biased region" description="Basic residues" evidence="1">
    <location>
        <begin position="49"/>
        <end position="64"/>
    </location>
</feature>
<evidence type="ECO:0000313" key="3">
    <source>
        <dbReference type="Proteomes" id="UP001341840"/>
    </source>
</evidence>
<feature type="compositionally biased region" description="Basic and acidic residues" evidence="1">
    <location>
        <begin position="93"/>
        <end position="102"/>
    </location>
</feature>
<comment type="caution">
    <text evidence="2">The sequence shown here is derived from an EMBL/GenBank/DDBJ whole genome shotgun (WGS) entry which is preliminary data.</text>
</comment>
<name>A0ABU6RLA4_9FABA</name>